<sequence>MPSSSTTESSALNYVGRKKEKEQFHSFFEQCINSKRGGAIIISGDSGTGKSEFLKTSLHEVNLKQENLLSLYIDISNDEYRSSKLFSSFLELSLLPYESTPAYPVQVNSNYIFHKFKTEVLSKNSSRVNLLNKLAKVLGAAILAKGVVDSIIEESELDEAEEFEKYLSWISKDTTICVAIDNYQFLNLETRNLIERVIFSFPESIVFIVVDRTNNRISELVHPVRVFNKNRENIVFDYLTEKETFALIRENLSCDVTKLGEISSDVFIKTKGNLKEIEYCLIKVKNSLRTNQELAIESFIATLDKLPVIHRKFLTLVSLMDGGIKTELAKSIIYKSLGAISYSDIDESLLDLLNNKYLMLNTSSHDRLRAGHESVISAIKTLSDSDLLESVRSSAIEVFAASLTNNQIEEEHAYLLHCIVGLQNFNEISSNLEPLTQLIESQHRQNQYHYISAIVEPLSKLIVCLGDEIVKLILDSMQKSSEFSKGLEIVNTLSKESSERKEYLLIYKYKYLVQKYQYDEASNVAEQLQEDDWKTLYKLNLLMAQNKSEEARIVFEEHNFSNVLSEADSIIYRNTILLFEKGKALSNINKAKKRLKDVYSPYLESTMLNNEGLIYLRDGNVQDAARLFSKAESLMKVSRSRERFQSLLNLGVTSALSNNYKAAVEYTYESYNEVPSSLLLDRVKIKNNQIIYQFISNKIKPFQALEQYTQLKERVTGIEMPYVIEALNSNMASIRNGYTDKAYLLDYYLYQKIDFKEVSLYVMTSIHWRY</sequence>
<dbReference type="InterPro" id="IPR025662">
    <property type="entry name" value="Sigma_54_int_dom_ATP-bd_1"/>
</dbReference>
<comment type="caution">
    <text evidence="1">The sequence shown here is derived from an EMBL/GenBank/DDBJ whole genome shotgun (WGS) entry which is preliminary data.</text>
</comment>
<dbReference type="OrthoDB" id="7051144at2"/>
<dbReference type="Gene3D" id="3.40.50.300">
    <property type="entry name" value="P-loop containing nucleotide triphosphate hydrolases"/>
    <property type="match status" value="1"/>
</dbReference>
<accession>A0A1C0TU21</accession>
<evidence type="ECO:0000313" key="1">
    <source>
        <dbReference type="EMBL" id="OCQ22821.1"/>
    </source>
</evidence>
<dbReference type="SUPFAM" id="SSF48452">
    <property type="entry name" value="TPR-like"/>
    <property type="match status" value="1"/>
</dbReference>
<gene>
    <name evidence="1" type="ORF">A7985_02365</name>
</gene>
<dbReference type="InterPro" id="IPR027417">
    <property type="entry name" value="P-loop_NTPase"/>
</dbReference>
<proteinExistence type="predicted"/>
<evidence type="ECO:0000313" key="2">
    <source>
        <dbReference type="Proteomes" id="UP000093366"/>
    </source>
</evidence>
<reference evidence="2" key="1">
    <citation type="submission" date="2016-07" db="EMBL/GenBank/DDBJ databases">
        <authorList>
            <person name="Florea S."/>
            <person name="Webb J.S."/>
            <person name="Jaromczyk J."/>
            <person name="Schardl C.L."/>
        </authorList>
    </citation>
    <scope>NUCLEOTIDE SEQUENCE [LARGE SCALE GENOMIC DNA]</scope>
    <source>
        <strain evidence="2">IPB1</strain>
    </source>
</reference>
<dbReference type="Gene3D" id="1.25.40.10">
    <property type="entry name" value="Tetratricopeptide repeat domain"/>
    <property type="match status" value="1"/>
</dbReference>
<dbReference type="InterPro" id="IPR011990">
    <property type="entry name" value="TPR-like_helical_dom_sf"/>
</dbReference>
<organism evidence="1 2">
    <name type="scientific">Pseudoalteromonas luteoviolacea</name>
    <dbReference type="NCBI Taxonomy" id="43657"/>
    <lineage>
        <taxon>Bacteria</taxon>
        <taxon>Pseudomonadati</taxon>
        <taxon>Pseudomonadota</taxon>
        <taxon>Gammaproteobacteria</taxon>
        <taxon>Alteromonadales</taxon>
        <taxon>Pseudoalteromonadaceae</taxon>
        <taxon>Pseudoalteromonas</taxon>
    </lineage>
</organism>
<dbReference type="SUPFAM" id="SSF52540">
    <property type="entry name" value="P-loop containing nucleoside triphosphate hydrolases"/>
    <property type="match status" value="1"/>
</dbReference>
<dbReference type="EMBL" id="MAUJ01000001">
    <property type="protein sequence ID" value="OCQ22821.1"/>
    <property type="molecule type" value="Genomic_DNA"/>
</dbReference>
<dbReference type="PROSITE" id="PS00675">
    <property type="entry name" value="SIGMA54_INTERACT_1"/>
    <property type="match status" value="1"/>
</dbReference>
<dbReference type="Proteomes" id="UP000093366">
    <property type="component" value="Unassembled WGS sequence"/>
</dbReference>
<name>A0A1C0TU21_9GAMM</name>
<dbReference type="RefSeq" id="WP_065788825.1">
    <property type="nucleotide sequence ID" value="NZ_MAUJ01000001.1"/>
</dbReference>
<dbReference type="AlphaFoldDB" id="A0A1C0TU21"/>
<protein>
    <submittedName>
        <fullName evidence="1">Uncharacterized protein</fullName>
    </submittedName>
</protein>